<proteinExistence type="predicted"/>
<dbReference type="InterPro" id="IPR003914">
    <property type="entry name" value="Rabaptin"/>
</dbReference>
<comment type="caution">
    <text evidence="3">The sequence shown here is derived from an EMBL/GenBank/DDBJ whole genome shotgun (WGS) entry which is preliminary data.</text>
</comment>
<evidence type="ECO:0000313" key="3">
    <source>
        <dbReference type="EMBL" id="KAJ7333734.1"/>
    </source>
</evidence>
<accession>A0A9W9YCI2</accession>
<dbReference type="GO" id="GO:0005096">
    <property type="term" value="F:GTPase activator activity"/>
    <property type="evidence" value="ECO:0007669"/>
    <property type="project" value="InterPro"/>
</dbReference>
<dbReference type="EMBL" id="MU827785">
    <property type="protein sequence ID" value="KAJ7333734.1"/>
    <property type="molecule type" value="Genomic_DNA"/>
</dbReference>
<evidence type="ECO:0000256" key="1">
    <source>
        <dbReference type="SAM" id="MobiDB-lite"/>
    </source>
</evidence>
<dbReference type="PANTHER" id="PTHR31179">
    <property type="entry name" value="RAB GTPASE-BINDING EFFECTOR PROTEIN"/>
    <property type="match status" value="1"/>
</dbReference>
<dbReference type="GO" id="GO:0006897">
    <property type="term" value="P:endocytosis"/>
    <property type="evidence" value="ECO:0007669"/>
    <property type="project" value="InterPro"/>
</dbReference>
<evidence type="ECO:0000313" key="4">
    <source>
        <dbReference type="Proteomes" id="UP001163046"/>
    </source>
</evidence>
<gene>
    <name evidence="3" type="primary">RABEP1_1</name>
    <name evidence="3" type="ORF">OS493_015821</name>
</gene>
<dbReference type="Proteomes" id="UP001163046">
    <property type="component" value="Unassembled WGS sequence"/>
</dbReference>
<feature type="domain" description="Rabaptin coiled-coil" evidence="2">
    <location>
        <begin position="2"/>
        <end position="78"/>
    </location>
</feature>
<organism evidence="3 4">
    <name type="scientific">Desmophyllum pertusum</name>
    <dbReference type="NCBI Taxonomy" id="174260"/>
    <lineage>
        <taxon>Eukaryota</taxon>
        <taxon>Metazoa</taxon>
        <taxon>Cnidaria</taxon>
        <taxon>Anthozoa</taxon>
        <taxon>Hexacorallia</taxon>
        <taxon>Scleractinia</taxon>
        <taxon>Caryophylliina</taxon>
        <taxon>Caryophylliidae</taxon>
        <taxon>Desmophyllum</taxon>
    </lineage>
</organism>
<sequence>MTREDELAKEKTKHKATQEEARKLRNELHRVLAEGDGYRAAAALAESSQQEELQSLRTNYQEEIASLQHIMSEAVREAKESAVTILK</sequence>
<dbReference type="GO" id="GO:0008083">
    <property type="term" value="F:growth factor activity"/>
    <property type="evidence" value="ECO:0007669"/>
    <property type="project" value="InterPro"/>
</dbReference>
<protein>
    <submittedName>
        <fullName evidence="3">Growth factor</fullName>
    </submittedName>
</protein>
<reference evidence="3" key="1">
    <citation type="submission" date="2023-01" db="EMBL/GenBank/DDBJ databases">
        <title>Genome assembly of the deep-sea coral Lophelia pertusa.</title>
        <authorList>
            <person name="Herrera S."/>
            <person name="Cordes E."/>
        </authorList>
    </citation>
    <scope>NUCLEOTIDE SEQUENCE</scope>
    <source>
        <strain evidence="3">USNM1676648</strain>
        <tissue evidence="3">Polyp</tissue>
    </source>
</reference>
<dbReference type="PANTHER" id="PTHR31179:SF7">
    <property type="entry name" value="FYVE-TYPE DOMAIN-CONTAINING PROTEIN"/>
    <property type="match status" value="1"/>
</dbReference>
<dbReference type="InterPro" id="IPR018514">
    <property type="entry name" value="Rabaptin_CC"/>
</dbReference>
<keyword evidence="4" id="KW-1185">Reference proteome</keyword>
<evidence type="ECO:0000259" key="2">
    <source>
        <dbReference type="Pfam" id="PF03528"/>
    </source>
</evidence>
<feature type="region of interest" description="Disordered" evidence="1">
    <location>
        <begin position="1"/>
        <end position="20"/>
    </location>
</feature>
<dbReference type="Pfam" id="PF03528">
    <property type="entry name" value="Rabaptin"/>
    <property type="match status" value="1"/>
</dbReference>
<name>A0A9W9YCI2_9CNID</name>
<dbReference type="AlphaFoldDB" id="A0A9W9YCI2"/>